<dbReference type="InterPro" id="IPR000866">
    <property type="entry name" value="AhpC/TSA"/>
</dbReference>
<dbReference type="EMBL" id="SLXM01000001">
    <property type="protein sequence ID" value="TCP27873.1"/>
    <property type="molecule type" value="Genomic_DNA"/>
</dbReference>
<dbReference type="PROSITE" id="PS51352">
    <property type="entry name" value="THIOREDOXIN_2"/>
    <property type="match status" value="1"/>
</dbReference>
<evidence type="ECO:0000256" key="2">
    <source>
        <dbReference type="ARBA" id="ARBA00022748"/>
    </source>
</evidence>
<evidence type="ECO:0000256" key="1">
    <source>
        <dbReference type="ARBA" id="ARBA00004196"/>
    </source>
</evidence>
<evidence type="ECO:0000256" key="3">
    <source>
        <dbReference type="ARBA" id="ARBA00023157"/>
    </source>
</evidence>
<dbReference type="InterPro" id="IPR013766">
    <property type="entry name" value="Thioredoxin_domain"/>
</dbReference>
<evidence type="ECO:0000313" key="6">
    <source>
        <dbReference type="EMBL" id="TCP27873.1"/>
    </source>
</evidence>
<keyword evidence="4" id="KW-0676">Redox-active center</keyword>
<name>A0A4R2NZU2_9FLAO</name>
<organism evidence="6 7">
    <name type="scientific">Tenacibaculum skagerrakense</name>
    <dbReference type="NCBI Taxonomy" id="186571"/>
    <lineage>
        <taxon>Bacteria</taxon>
        <taxon>Pseudomonadati</taxon>
        <taxon>Bacteroidota</taxon>
        <taxon>Flavobacteriia</taxon>
        <taxon>Flavobacteriales</taxon>
        <taxon>Flavobacteriaceae</taxon>
        <taxon>Tenacibaculum</taxon>
    </lineage>
</organism>
<dbReference type="OrthoDB" id="743079at2"/>
<dbReference type="Gene3D" id="3.40.30.10">
    <property type="entry name" value="Glutaredoxin"/>
    <property type="match status" value="1"/>
</dbReference>
<dbReference type="AlphaFoldDB" id="A0A4R2NZU2"/>
<protein>
    <submittedName>
        <fullName evidence="6">AhpC/TSA family protein</fullName>
    </submittedName>
</protein>
<reference evidence="6 7" key="1">
    <citation type="submission" date="2019-03" db="EMBL/GenBank/DDBJ databases">
        <title>Genomic Encyclopedia of Type Strains, Phase IV (KMG-IV): sequencing the most valuable type-strain genomes for metagenomic binning, comparative biology and taxonomic classification.</title>
        <authorList>
            <person name="Goeker M."/>
        </authorList>
    </citation>
    <scope>NUCLEOTIDE SEQUENCE [LARGE SCALE GENOMIC DNA]</scope>
    <source>
        <strain evidence="6 7">DSM 14836</strain>
    </source>
</reference>
<evidence type="ECO:0000259" key="5">
    <source>
        <dbReference type="PROSITE" id="PS51352"/>
    </source>
</evidence>
<dbReference type="SUPFAM" id="SSF52833">
    <property type="entry name" value="Thioredoxin-like"/>
    <property type="match status" value="1"/>
</dbReference>
<gene>
    <name evidence="6" type="ORF">EV195_10132</name>
</gene>
<dbReference type="GO" id="GO:0030313">
    <property type="term" value="C:cell envelope"/>
    <property type="evidence" value="ECO:0007669"/>
    <property type="project" value="UniProtKB-SubCell"/>
</dbReference>
<evidence type="ECO:0000313" key="7">
    <source>
        <dbReference type="Proteomes" id="UP000294564"/>
    </source>
</evidence>
<dbReference type="GO" id="GO:0016491">
    <property type="term" value="F:oxidoreductase activity"/>
    <property type="evidence" value="ECO:0007669"/>
    <property type="project" value="InterPro"/>
</dbReference>
<dbReference type="Proteomes" id="UP000294564">
    <property type="component" value="Unassembled WGS sequence"/>
</dbReference>
<dbReference type="CDD" id="cd02966">
    <property type="entry name" value="TlpA_like_family"/>
    <property type="match status" value="1"/>
</dbReference>
<keyword evidence="3" id="KW-1015">Disulfide bond</keyword>
<sequence length="453" mass="52751">MKRIVILVFLGVVSSVFGQRLSFNITNDSIDNEFYLTKINNEILETITIESFNFNVDINFEDGYYFLQKEDEKALLYLKKNDEFSISFDAENFQKSLTFSGRRGAGRNTYLHSKRSSLLDADGNLKPFYKKEFYQGDEKEYMSRLDQFYKGFYGTLFGSGFDEGFVNEESKNLQYGYYLDILKFERAKKHYEFKDSIQVSPSFLAPLSSIHFDNQLFSDSYPSYNELAVLKWQNDIENTNDYPVMEGIVASIRTEAVQKGLLELLYETMSKDEPSRMRAYFDFIKAYSKDVTLMAKAKEKSAEIRQEEAAKNLSKFSYLNTNGEEVKLADFKGNYIFLYIWATFCKDCVNEFKNIEKLREDFEDDNIVFIGVSVDKKEDFNKWSGIVKEAEIQKSAMQLFFDDARSKIISAYNLSSIPSVVVLSLKGEKMELDIKDIDTKKTERLLRKLFDEK</sequence>
<proteinExistence type="predicted"/>
<comment type="subcellular location">
    <subcellularLocation>
        <location evidence="1">Cell envelope</location>
    </subcellularLocation>
</comment>
<dbReference type="InterPro" id="IPR036249">
    <property type="entry name" value="Thioredoxin-like_sf"/>
</dbReference>
<keyword evidence="2" id="KW-0201">Cytochrome c-type biogenesis</keyword>
<keyword evidence="7" id="KW-1185">Reference proteome</keyword>
<dbReference type="PANTHER" id="PTHR42852">
    <property type="entry name" value="THIOL:DISULFIDE INTERCHANGE PROTEIN DSBE"/>
    <property type="match status" value="1"/>
</dbReference>
<dbReference type="GO" id="GO:0017004">
    <property type="term" value="P:cytochrome complex assembly"/>
    <property type="evidence" value="ECO:0007669"/>
    <property type="project" value="UniProtKB-KW"/>
</dbReference>
<comment type="caution">
    <text evidence="6">The sequence shown here is derived from an EMBL/GenBank/DDBJ whole genome shotgun (WGS) entry which is preliminary data.</text>
</comment>
<dbReference type="InterPro" id="IPR050553">
    <property type="entry name" value="Thioredoxin_ResA/DsbE_sf"/>
</dbReference>
<dbReference type="PANTHER" id="PTHR42852:SF6">
    <property type="entry name" value="THIOL:DISULFIDE INTERCHANGE PROTEIN DSBE"/>
    <property type="match status" value="1"/>
</dbReference>
<dbReference type="Pfam" id="PF00578">
    <property type="entry name" value="AhpC-TSA"/>
    <property type="match status" value="1"/>
</dbReference>
<dbReference type="GO" id="GO:0016209">
    <property type="term" value="F:antioxidant activity"/>
    <property type="evidence" value="ECO:0007669"/>
    <property type="project" value="InterPro"/>
</dbReference>
<feature type="domain" description="Thioredoxin" evidence="5">
    <location>
        <begin position="307"/>
        <end position="453"/>
    </location>
</feature>
<accession>A0A4R2NZU2</accession>
<evidence type="ECO:0000256" key="4">
    <source>
        <dbReference type="ARBA" id="ARBA00023284"/>
    </source>
</evidence>
<dbReference type="RefSeq" id="WP_132791184.1">
    <property type="nucleotide sequence ID" value="NZ_SLXM01000001.1"/>
</dbReference>